<evidence type="ECO:0000313" key="4">
    <source>
        <dbReference type="Proteomes" id="UP001054837"/>
    </source>
</evidence>
<dbReference type="Proteomes" id="UP001054837">
    <property type="component" value="Unassembled WGS sequence"/>
</dbReference>
<name>A0AAV4QYI9_9ARAC</name>
<feature type="compositionally biased region" description="Polar residues" evidence="1">
    <location>
        <begin position="94"/>
        <end position="103"/>
    </location>
</feature>
<dbReference type="EMBL" id="BPLQ01005348">
    <property type="protein sequence ID" value="GIY14320.1"/>
    <property type="molecule type" value="Genomic_DNA"/>
</dbReference>
<feature type="chain" id="PRO_5043697066" evidence="2">
    <location>
        <begin position="23"/>
        <end position="276"/>
    </location>
</feature>
<sequence length="276" mass="31145">MMSASGIAFAVITASLLKSILSSSLLSSTPAIFVEHDNSSQSTSTPSAILMTLQMPHLSEEMKDQKRQFDPWGGKKRSHQHKRQFSPWGGKRSPVSQLESSANRYARDASMKNSPKKRSFNPWSSKESIPAKIRNFSSWDGKRNFNSWGGKRSSLSGESKFSMQTYLAKRNAKHLNNIQLINPWAKKQSFNPWAGKRSFNPWAGKRAFNPWAGKRSFNPWAGKKSFNSWGGKKSFNSWGGKRSFSSWGGKRGFNSWGGKRTPQPEDNSIQKYDRNP</sequence>
<feature type="compositionally biased region" description="Basic residues" evidence="1">
    <location>
        <begin position="74"/>
        <end position="84"/>
    </location>
</feature>
<keyword evidence="2" id="KW-0732">Signal</keyword>
<feature type="region of interest" description="Disordered" evidence="1">
    <location>
        <begin position="229"/>
        <end position="276"/>
    </location>
</feature>
<evidence type="ECO:0000313" key="3">
    <source>
        <dbReference type="EMBL" id="GIY14320.1"/>
    </source>
</evidence>
<protein>
    <submittedName>
        <fullName evidence="3">Uncharacterized protein</fullName>
    </submittedName>
</protein>
<keyword evidence="4" id="KW-1185">Reference proteome</keyword>
<dbReference type="AlphaFoldDB" id="A0AAV4QYI9"/>
<proteinExistence type="predicted"/>
<gene>
    <name evidence="3" type="ORF">CDAR_618951</name>
</gene>
<evidence type="ECO:0000256" key="1">
    <source>
        <dbReference type="SAM" id="MobiDB-lite"/>
    </source>
</evidence>
<feature type="signal peptide" evidence="2">
    <location>
        <begin position="1"/>
        <end position="22"/>
    </location>
</feature>
<accession>A0AAV4QYI9</accession>
<comment type="caution">
    <text evidence="3">The sequence shown here is derived from an EMBL/GenBank/DDBJ whole genome shotgun (WGS) entry which is preliminary data.</text>
</comment>
<evidence type="ECO:0000256" key="2">
    <source>
        <dbReference type="SAM" id="SignalP"/>
    </source>
</evidence>
<feature type="region of interest" description="Disordered" evidence="1">
    <location>
        <begin position="68"/>
        <end position="125"/>
    </location>
</feature>
<organism evidence="3 4">
    <name type="scientific">Caerostris darwini</name>
    <dbReference type="NCBI Taxonomy" id="1538125"/>
    <lineage>
        <taxon>Eukaryota</taxon>
        <taxon>Metazoa</taxon>
        <taxon>Ecdysozoa</taxon>
        <taxon>Arthropoda</taxon>
        <taxon>Chelicerata</taxon>
        <taxon>Arachnida</taxon>
        <taxon>Araneae</taxon>
        <taxon>Araneomorphae</taxon>
        <taxon>Entelegynae</taxon>
        <taxon>Araneoidea</taxon>
        <taxon>Araneidae</taxon>
        <taxon>Caerostris</taxon>
    </lineage>
</organism>
<reference evidence="3 4" key="1">
    <citation type="submission" date="2021-06" db="EMBL/GenBank/DDBJ databases">
        <title>Caerostris darwini draft genome.</title>
        <authorList>
            <person name="Kono N."/>
            <person name="Arakawa K."/>
        </authorList>
    </citation>
    <scope>NUCLEOTIDE SEQUENCE [LARGE SCALE GENOMIC DNA]</scope>
</reference>